<accession>A0A9P8MW70</accession>
<dbReference type="PROSITE" id="PS50294">
    <property type="entry name" value="WD_REPEATS_REGION"/>
    <property type="match status" value="1"/>
</dbReference>
<dbReference type="PANTHER" id="PTHR12442:SF22">
    <property type="entry name" value="CYTOPLASMIC DYNEIN 1 INTERMEDIATE CHAIN-RELATED"/>
    <property type="match status" value="1"/>
</dbReference>
<evidence type="ECO:0000256" key="3">
    <source>
        <dbReference type="ARBA" id="ARBA00022574"/>
    </source>
</evidence>
<dbReference type="GO" id="GO:0045503">
    <property type="term" value="F:dynein light chain binding"/>
    <property type="evidence" value="ECO:0007669"/>
    <property type="project" value="TreeGrafter"/>
</dbReference>
<evidence type="ECO:0000313" key="8">
    <source>
        <dbReference type="Proteomes" id="UP000824596"/>
    </source>
</evidence>
<name>A0A9P8MW70_9HYPO</name>
<dbReference type="PROSITE" id="PS50082">
    <property type="entry name" value="WD_REPEATS_2"/>
    <property type="match status" value="1"/>
</dbReference>
<comment type="subcellular location">
    <subcellularLocation>
        <location evidence="1">Cytoplasm</location>
    </subcellularLocation>
</comment>
<dbReference type="SMART" id="SM00320">
    <property type="entry name" value="WD40"/>
    <property type="match status" value="6"/>
</dbReference>
<feature type="region of interest" description="Disordered" evidence="6">
    <location>
        <begin position="22"/>
        <end position="52"/>
    </location>
</feature>
<dbReference type="GO" id="GO:0005737">
    <property type="term" value="C:cytoplasm"/>
    <property type="evidence" value="ECO:0007669"/>
    <property type="project" value="UniProtKB-SubCell"/>
</dbReference>
<proteinExistence type="predicted"/>
<dbReference type="AlphaFoldDB" id="A0A9P8MW70"/>
<dbReference type="Proteomes" id="UP000824596">
    <property type="component" value="Unassembled WGS sequence"/>
</dbReference>
<keyword evidence="2" id="KW-0963">Cytoplasm</keyword>
<dbReference type="GeneID" id="68355007"/>
<feature type="region of interest" description="Disordered" evidence="6">
    <location>
        <begin position="159"/>
        <end position="179"/>
    </location>
</feature>
<dbReference type="InterPro" id="IPR050687">
    <property type="entry name" value="Dynein_IC"/>
</dbReference>
<dbReference type="InterPro" id="IPR001680">
    <property type="entry name" value="WD40_rpt"/>
</dbReference>
<feature type="repeat" description="WD" evidence="5">
    <location>
        <begin position="444"/>
        <end position="491"/>
    </location>
</feature>
<feature type="compositionally biased region" description="Polar residues" evidence="6">
    <location>
        <begin position="26"/>
        <end position="42"/>
    </location>
</feature>
<gene>
    <name evidence="7" type="ORF">HRG_05878</name>
</gene>
<evidence type="ECO:0000256" key="6">
    <source>
        <dbReference type="SAM" id="MobiDB-lite"/>
    </source>
</evidence>
<evidence type="ECO:0000313" key="7">
    <source>
        <dbReference type="EMBL" id="KAH0963368.1"/>
    </source>
</evidence>
<keyword evidence="4" id="KW-0677">Repeat</keyword>
<comment type="caution">
    <text evidence="7">The sequence shown here is derived from an EMBL/GenBank/DDBJ whole genome shotgun (WGS) entry which is preliminary data.</text>
</comment>
<feature type="region of interest" description="Disordered" evidence="6">
    <location>
        <begin position="224"/>
        <end position="244"/>
    </location>
</feature>
<keyword evidence="3 5" id="KW-0853">WD repeat</keyword>
<dbReference type="GO" id="GO:0045504">
    <property type="term" value="F:dynein heavy chain binding"/>
    <property type="evidence" value="ECO:0007669"/>
    <property type="project" value="TreeGrafter"/>
</dbReference>
<dbReference type="RefSeq" id="XP_044720881.1">
    <property type="nucleotide sequence ID" value="XM_044864349.1"/>
</dbReference>
<dbReference type="Gene3D" id="2.130.10.10">
    <property type="entry name" value="YVTN repeat-like/Quinoprotein amine dehydrogenase"/>
    <property type="match status" value="2"/>
</dbReference>
<dbReference type="SUPFAM" id="SSF50978">
    <property type="entry name" value="WD40 repeat-like"/>
    <property type="match status" value="1"/>
</dbReference>
<sequence length="628" mass="68632">MQQRRDEILAKKAKLAELKRQRELRATQSAAGRQSVGASSDLFSPPPGRADNRREIESLINSLVAARGSRPNSVLSAGEISNISLSTEVFSYSKGVQTSSDWISPARPRTQSLVSDADDPNGANLTPSKKLSRRERDREEELRQKIRDEVEEELKATKQLLADGPTPAQPLPSGNYPSRELTGEELEAVTRSEEFVDFLEQSTKVIERAIDQETYDILTDYALQGKDHDDDDDESGNTGGRGSHRIKEIAQFFDDRWSKKRMISCIDFSPKFSELLLASYTKNPTAPHEPDGLVQSDILTAKFSPYHPNLIVGGSYSGQVLLWDTRAKAAPVQKTPLTGYGHAHPIYSVDIVGTQNANNIISSSTDGVVCGWSMDVFAQPQELLELKNPTQTKVAVEDVSPTCLSFPQTDPTFFLVGSEEGTIFPCHRYDRAGAKAGVDKKISYKGHTAPVMSVDFHPAWGPVDLGDLIISSSLDWSVKLWKVRAPAATSTMGSGDGHIAPLIDFVREDVVYDAKWSPVKPSVFALVDGAGWLELWDIALETEEPVSRISPSARQDGRAMLSKSLNKVAWEPNDGKRVATGGIDGSLTVFEVASGLGGKEGLKNEEWANVKKLIGRLEAVGLNGAMVV</sequence>
<dbReference type="EMBL" id="JAIZPD010000005">
    <property type="protein sequence ID" value="KAH0963368.1"/>
    <property type="molecule type" value="Genomic_DNA"/>
</dbReference>
<reference evidence="7" key="1">
    <citation type="submission" date="2021-09" db="EMBL/GenBank/DDBJ databases">
        <title>A high-quality genome of the endoparasitic fungus Hirsutella rhossiliensis with a comparison of Hirsutella genomes reveals transposable elements contributing to genome size variation.</title>
        <authorList>
            <person name="Lin R."/>
            <person name="Jiao Y."/>
            <person name="Sun X."/>
            <person name="Ling J."/>
            <person name="Xie B."/>
            <person name="Cheng X."/>
        </authorList>
    </citation>
    <scope>NUCLEOTIDE SEQUENCE</scope>
    <source>
        <strain evidence="7">HR02</strain>
    </source>
</reference>
<evidence type="ECO:0000256" key="2">
    <source>
        <dbReference type="ARBA" id="ARBA00022490"/>
    </source>
</evidence>
<evidence type="ECO:0000256" key="4">
    <source>
        <dbReference type="ARBA" id="ARBA00022737"/>
    </source>
</evidence>
<dbReference type="GO" id="GO:0005868">
    <property type="term" value="C:cytoplasmic dynein complex"/>
    <property type="evidence" value="ECO:0007669"/>
    <property type="project" value="TreeGrafter"/>
</dbReference>
<dbReference type="InterPro" id="IPR015943">
    <property type="entry name" value="WD40/YVTN_repeat-like_dom_sf"/>
</dbReference>
<protein>
    <submittedName>
        <fullName evidence="7">Cytoplasmic dynein 1 intermediate chain 2</fullName>
    </submittedName>
</protein>
<organism evidence="7 8">
    <name type="scientific">Hirsutella rhossiliensis</name>
    <dbReference type="NCBI Taxonomy" id="111463"/>
    <lineage>
        <taxon>Eukaryota</taxon>
        <taxon>Fungi</taxon>
        <taxon>Dikarya</taxon>
        <taxon>Ascomycota</taxon>
        <taxon>Pezizomycotina</taxon>
        <taxon>Sordariomycetes</taxon>
        <taxon>Hypocreomycetidae</taxon>
        <taxon>Hypocreales</taxon>
        <taxon>Ophiocordycipitaceae</taxon>
        <taxon>Hirsutella</taxon>
    </lineage>
</organism>
<dbReference type="OrthoDB" id="366230at2759"/>
<evidence type="ECO:0000256" key="5">
    <source>
        <dbReference type="PROSITE-ProRule" id="PRU00221"/>
    </source>
</evidence>
<dbReference type="GO" id="GO:0010970">
    <property type="term" value="P:transport along microtubule"/>
    <property type="evidence" value="ECO:0007669"/>
    <property type="project" value="TreeGrafter"/>
</dbReference>
<feature type="region of interest" description="Disordered" evidence="6">
    <location>
        <begin position="97"/>
        <end position="141"/>
    </location>
</feature>
<dbReference type="Pfam" id="PF00400">
    <property type="entry name" value="WD40"/>
    <property type="match status" value="1"/>
</dbReference>
<evidence type="ECO:0000256" key="1">
    <source>
        <dbReference type="ARBA" id="ARBA00004496"/>
    </source>
</evidence>
<dbReference type="InterPro" id="IPR036322">
    <property type="entry name" value="WD40_repeat_dom_sf"/>
</dbReference>
<keyword evidence="8" id="KW-1185">Reference proteome</keyword>
<dbReference type="PANTHER" id="PTHR12442">
    <property type="entry name" value="DYNEIN INTERMEDIATE CHAIN"/>
    <property type="match status" value="1"/>
</dbReference>